<protein>
    <recommendedName>
        <fullName evidence="3">Biogenesis of lysosome-related organelles complex 1 subunit 7</fullName>
    </recommendedName>
</protein>
<evidence type="ECO:0000313" key="5">
    <source>
        <dbReference type="Proteomes" id="UP000033140"/>
    </source>
</evidence>
<dbReference type="GO" id="GO:0031083">
    <property type="term" value="C:BLOC-1 complex"/>
    <property type="evidence" value="ECO:0007669"/>
    <property type="project" value="InterPro"/>
</dbReference>
<proteinExistence type="inferred from homology"/>
<evidence type="ECO:0000256" key="3">
    <source>
        <dbReference type="ARBA" id="ARBA00033330"/>
    </source>
</evidence>
<dbReference type="EMBL" id="BACD03000097">
    <property type="protein sequence ID" value="GAO52854.1"/>
    <property type="molecule type" value="Genomic_DNA"/>
</dbReference>
<gene>
    <name evidence="4" type="ORF">G7K_6920-t1</name>
</gene>
<sequence length="95" mass="10771">MEDLIAPLINRTTEQMAAVHESQRALESELDRLLAQLSHYVNTTEPLALRSTVVKLADTQKRLVGVNKVLKTVQERLNRILVDIAGKQLQRAIRE</sequence>
<dbReference type="RefSeq" id="XP_019020829.1">
    <property type="nucleotide sequence ID" value="XM_019170371.1"/>
</dbReference>
<dbReference type="InterPro" id="IPR017246">
    <property type="entry name" value="Snapin"/>
</dbReference>
<name>A0A0E9NSL1_SAICN</name>
<organism evidence="4 5">
    <name type="scientific">Saitoella complicata (strain BCRC 22490 / CBS 7301 / JCM 7358 / NBRC 10748 / NRRL Y-17804)</name>
    <dbReference type="NCBI Taxonomy" id="698492"/>
    <lineage>
        <taxon>Eukaryota</taxon>
        <taxon>Fungi</taxon>
        <taxon>Dikarya</taxon>
        <taxon>Ascomycota</taxon>
        <taxon>Taphrinomycotina</taxon>
        <taxon>Taphrinomycotina incertae sedis</taxon>
        <taxon>Saitoella</taxon>
    </lineage>
</organism>
<accession>A0A0E9NSL1</accession>
<dbReference type="GO" id="GO:0032418">
    <property type="term" value="P:lysosome localization"/>
    <property type="evidence" value="ECO:0007669"/>
    <property type="project" value="TreeGrafter"/>
</dbReference>
<dbReference type="GO" id="GO:0006886">
    <property type="term" value="P:intracellular protein transport"/>
    <property type="evidence" value="ECO:0007669"/>
    <property type="project" value="InterPro"/>
</dbReference>
<dbReference type="Proteomes" id="UP000033140">
    <property type="component" value="Unassembled WGS sequence"/>
</dbReference>
<dbReference type="GO" id="GO:0000149">
    <property type="term" value="F:SNARE binding"/>
    <property type="evidence" value="ECO:0007669"/>
    <property type="project" value="TreeGrafter"/>
</dbReference>
<evidence type="ECO:0000313" key="4">
    <source>
        <dbReference type="EMBL" id="GAO52854.1"/>
    </source>
</evidence>
<dbReference type="InterPro" id="IPR028119">
    <property type="entry name" value="Snapin/Pallidin/Snn1"/>
</dbReference>
<dbReference type="GO" id="GO:0099078">
    <property type="term" value="C:BORC complex"/>
    <property type="evidence" value="ECO:0007669"/>
    <property type="project" value="TreeGrafter"/>
</dbReference>
<reference evidence="4 5" key="2">
    <citation type="journal article" date="2014" name="J. Gen. Appl. Microbiol.">
        <title>The early diverging ascomycetous budding yeast Saitoella complicata has three histone deacetylases belonging to the Clr6, Hos2, and Rpd3 lineages.</title>
        <authorList>
            <person name="Nishida H."/>
            <person name="Matsumoto T."/>
            <person name="Kondo S."/>
            <person name="Hamamoto M."/>
            <person name="Yoshikawa H."/>
        </authorList>
    </citation>
    <scope>NUCLEOTIDE SEQUENCE [LARGE SCALE GENOMIC DNA]</scope>
    <source>
        <strain evidence="4 5">NRRL Y-17804</strain>
    </source>
</reference>
<comment type="caution">
    <text evidence="4">The sequence shown here is derived from an EMBL/GenBank/DDBJ whole genome shotgun (WGS) entry which is preliminary data.</text>
</comment>
<dbReference type="AlphaFoldDB" id="A0A0E9NSL1"/>
<dbReference type="OrthoDB" id="5399166at2759"/>
<reference evidence="4 5" key="3">
    <citation type="journal article" date="2015" name="Genome Announc.">
        <title>Draft Genome Sequence of the Archiascomycetous Yeast Saitoella complicata.</title>
        <authorList>
            <person name="Yamauchi K."/>
            <person name="Kondo S."/>
            <person name="Hamamoto M."/>
            <person name="Takahashi Y."/>
            <person name="Ogura Y."/>
            <person name="Hayashi T."/>
            <person name="Nishida H."/>
        </authorList>
    </citation>
    <scope>NUCLEOTIDE SEQUENCE [LARGE SCALE GENOMIC DNA]</scope>
    <source>
        <strain evidence="4 5">NRRL Y-17804</strain>
    </source>
</reference>
<keyword evidence="5" id="KW-1185">Reference proteome</keyword>
<evidence type="ECO:0000256" key="2">
    <source>
        <dbReference type="ARBA" id="ARBA00023054"/>
    </source>
</evidence>
<reference evidence="4 5" key="1">
    <citation type="journal article" date="2011" name="J. Gen. Appl. Microbiol.">
        <title>Draft genome sequencing of the enigmatic yeast Saitoella complicata.</title>
        <authorList>
            <person name="Nishida H."/>
            <person name="Hamamoto M."/>
            <person name="Sugiyama J."/>
        </authorList>
    </citation>
    <scope>NUCLEOTIDE SEQUENCE [LARGE SCALE GENOMIC DNA]</scope>
    <source>
        <strain evidence="4 5">NRRL Y-17804</strain>
    </source>
</reference>
<keyword evidence="2" id="KW-0175">Coiled coil</keyword>
<dbReference type="Pfam" id="PF14712">
    <property type="entry name" value="Snapin_Pallidin"/>
    <property type="match status" value="1"/>
</dbReference>
<evidence type="ECO:0000256" key="1">
    <source>
        <dbReference type="ARBA" id="ARBA00006111"/>
    </source>
</evidence>
<dbReference type="PANTHER" id="PTHR31305">
    <property type="entry name" value="SNARE-ASSOCIATED PROTEIN SNAPIN"/>
    <property type="match status" value="1"/>
</dbReference>
<comment type="similarity">
    <text evidence="1">Belongs to the SNAPIN family.</text>
</comment>
<dbReference type="PANTHER" id="PTHR31305:SF2">
    <property type="entry name" value="SNARE-ASSOCIATED PROTEIN SNAPIN"/>
    <property type="match status" value="1"/>
</dbReference>